<feature type="chain" id="PRO_5046972602" description="DUF7580 domain-containing protein" evidence="1">
    <location>
        <begin position="25"/>
        <end position="555"/>
    </location>
</feature>
<dbReference type="InterPro" id="IPR056002">
    <property type="entry name" value="DUF7580"/>
</dbReference>
<feature type="domain" description="DUF7580" evidence="2">
    <location>
        <begin position="236"/>
        <end position="550"/>
    </location>
</feature>
<evidence type="ECO:0000256" key="1">
    <source>
        <dbReference type="SAM" id="SignalP"/>
    </source>
</evidence>
<dbReference type="EMBL" id="JBFXLS010000009">
    <property type="protein sequence ID" value="KAL2831479.1"/>
    <property type="molecule type" value="Genomic_DNA"/>
</dbReference>
<feature type="signal peptide" evidence="1">
    <location>
        <begin position="1"/>
        <end position="24"/>
    </location>
</feature>
<gene>
    <name evidence="3" type="ORF">BDW59DRAFT_140210</name>
</gene>
<reference evidence="3 4" key="1">
    <citation type="submission" date="2024-07" db="EMBL/GenBank/DDBJ databases">
        <title>Section-level genome sequencing and comparative genomics of Aspergillus sections Usti and Cavernicolus.</title>
        <authorList>
            <consortium name="Lawrence Berkeley National Laboratory"/>
            <person name="Nybo J.L."/>
            <person name="Vesth T.C."/>
            <person name="Theobald S."/>
            <person name="Frisvad J.C."/>
            <person name="Larsen T.O."/>
            <person name="Kjaerboelling I."/>
            <person name="Rothschild-Mancinelli K."/>
            <person name="Lyhne E.K."/>
            <person name="Kogle M.E."/>
            <person name="Barry K."/>
            <person name="Clum A."/>
            <person name="Na H."/>
            <person name="Ledsgaard L."/>
            <person name="Lin J."/>
            <person name="Lipzen A."/>
            <person name="Kuo A."/>
            <person name="Riley R."/>
            <person name="Mondo S."/>
            <person name="LaButti K."/>
            <person name="Haridas S."/>
            <person name="Pangalinan J."/>
            <person name="Salamov A.A."/>
            <person name="Simmons B.A."/>
            <person name="Magnuson J.K."/>
            <person name="Chen J."/>
            <person name="Drula E."/>
            <person name="Henrissat B."/>
            <person name="Wiebenga A."/>
            <person name="Lubbers R.J."/>
            <person name="Gomes A.C."/>
            <person name="Makela M.R."/>
            <person name="Stajich J."/>
            <person name="Grigoriev I.V."/>
            <person name="Mortensen U.H."/>
            <person name="De vries R.P."/>
            <person name="Baker S.E."/>
            <person name="Andersen M.R."/>
        </authorList>
    </citation>
    <scope>NUCLEOTIDE SEQUENCE [LARGE SCALE GENOMIC DNA]</scope>
    <source>
        <strain evidence="3 4">CBS 600.67</strain>
    </source>
</reference>
<evidence type="ECO:0000313" key="3">
    <source>
        <dbReference type="EMBL" id="KAL2831479.1"/>
    </source>
</evidence>
<name>A0ABR4IW38_9EURO</name>
<dbReference type="Proteomes" id="UP001610335">
    <property type="component" value="Unassembled WGS sequence"/>
</dbReference>
<dbReference type="PANTHER" id="PTHR35186:SF4">
    <property type="entry name" value="PRION-INHIBITION AND PROPAGATION HELO DOMAIN-CONTAINING PROTEIN"/>
    <property type="match status" value="1"/>
</dbReference>
<evidence type="ECO:0000313" key="4">
    <source>
        <dbReference type="Proteomes" id="UP001610335"/>
    </source>
</evidence>
<dbReference type="PANTHER" id="PTHR35186">
    <property type="entry name" value="ANK_REP_REGION DOMAIN-CONTAINING PROTEIN"/>
    <property type="match status" value="1"/>
</dbReference>
<accession>A0ABR4IW38</accession>
<keyword evidence="4" id="KW-1185">Reference proteome</keyword>
<proteinExistence type="predicted"/>
<protein>
    <recommendedName>
        <fullName evidence="2">DUF7580 domain-containing protein</fullName>
    </recommendedName>
</protein>
<comment type="caution">
    <text evidence="3">The sequence shown here is derived from an EMBL/GenBank/DDBJ whole genome shotgun (WGS) entry which is preliminary data.</text>
</comment>
<organism evidence="3 4">
    <name type="scientific">Aspergillus cavernicola</name>
    <dbReference type="NCBI Taxonomy" id="176166"/>
    <lineage>
        <taxon>Eukaryota</taxon>
        <taxon>Fungi</taxon>
        <taxon>Dikarya</taxon>
        <taxon>Ascomycota</taxon>
        <taxon>Pezizomycotina</taxon>
        <taxon>Eurotiomycetes</taxon>
        <taxon>Eurotiomycetidae</taxon>
        <taxon>Eurotiales</taxon>
        <taxon>Aspergillaceae</taxon>
        <taxon>Aspergillus</taxon>
        <taxon>Aspergillus subgen. Nidulantes</taxon>
    </lineage>
</organism>
<evidence type="ECO:0000259" key="2">
    <source>
        <dbReference type="Pfam" id="PF24476"/>
    </source>
</evidence>
<keyword evidence="1" id="KW-0732">Signal</keyword>
<sequence length="555" mass="62994">MVTGIECAGVVLAVLPLFISATDAYSKGATMLWGVILPSRTNEALHDFYCEFHWQIGLLHEQLNSISDALADKTLVDINGGSIVSQLGAWKNNPSTENALAALLGSKASFRMFETTTTSIVKLLGQLLRDHKSVSKPSRKTTIADNEQIMFDRLQEFAADIKSGKAKSSFADRFRFFREKSHRETCVKNLGIWNKRLGKLIPDPWSQRRSILTNAESPDHLLTSPFLRSLIGSPGLVREVTRDLYAALSGCWACDCPDGHEARVCLNMEHALEQPGADIFITFDMLVNVTNGHNQLDMWKEGTVLIKLASCMPQNDDFILRNICNSLGICLSGFRLRILMEHMTGQQSLRKLEPKPKRLSFLDSEAPVPLHGLLDTYHIMSRAEKCELGLIVTYSLLLFHDSPWNAMPWDKNKLSFFYKTIDEPDYLRPFITTRFEKGYTEVGTRGANVFHRNYNILMLGILLIEIFMQSKIERFRTRQEHREIRPETEANIDLQVAFRVVAKMDDMPYRAAIRSCLDLDWFPQGQKVLLEDLDVRKGLYANVIEPLKQEQGFAS</sequence>
<dbReference type="Pfam" id="PF24476">
    <property type="entry name" value="DUF7580"/>
    <property type="match status" value="1"/>
</dbReference>